<feature type="signal peptide" evidence="1">
    <location>
        <begin position="1"/>
        <end position="23"/>
    </location>
</feature>
<dbReference type="EMBL" id="JBHSPW010000002">
    <property type="protein sequence ID" value="MFC5892542.1"/>
    <property type="molecule type" value="Genomic_DNA"/>
</dbReference>
<dbReference type="RefSeq" id="WP_345087984.1">
    <property type="nucleotide sequence ID" value="NZ_BAAAWG010000013.1"/>
</dbReference>
<accession>A0ABW1FF28</accession>
<organism evidence="2 3">
    <name type="scientific">Streptomyces ramulosus</name>
    <dbReference type="NCBI Taxonomy" id="47762"/>
    <lineage>
        <taxon>Bacteria</taxon>
        <taxon>Bacillati</taxon>
        <taxon>Actinomycetota</taxon>
        <taxon>Actinomycetes</taxon>
        <taxon>Kitasatosporales</taxon>
        <taxon>Streptomycetaceae</taxon>
        <taxon>Streptomyces</taxon>
    </lineage>
</organism>
<sequence length="110" mass="11723">MSQLILTLATVGALGLPALPATAAPPPPAMAAPAAAASWQCIGWSDNAGPGHAYRYHAKCAGSGLYVQARIRCYDGTTVYSAWRYEYAKAECPYGVRDASWSTFDVRKKP</sequence>
<dbReference type="Proteomes" id="UP001596241">
    <property type="component" value="Unassembled WGS sequence"/>
</dbReference>
<protein>
    <submittedName>
        <fullName evidence="2">Uncharacterized protein</fullName>
    </submittedName>
</protein>
<gene>
    <name evidence="2" type="ORF">ACFP3M_06880</name>
</gene>
<proteinExistence type="predicted"/>
<evidence type="ECO:0000313" key="2">
    <source>
        <dbReference type="EMBL" id="MFC5892542.1"/>
    </source>
</evidence>
<keyword evidence="3" id="KW-1185">Reference proteome</keyword>
<evidence type="ECO:0000313" key="3">
    <source>
        <dbReference type="Proteomes" id="UP001596241"/>
    </source>
</evidence>
<name>A0ABW1FF28_9ACTN</name>
<evidence type="ECO:0000256" key="1">
    <source>
        <dbReference type="SAM" id="SignalP"/>
    </source>
</evidence>
<keyword evidence="1" id="KW-0732">Signal</keyword>
<comment type="caution">
    <text evidence="2">The sequence shown here is derived from an EMBL/GenBank/DDBJ whole genome shotgun (WGS) entry which is preliminary data.</text>
</comment>
<reference evidence="3" key="1">
    <citation type="journal article" date="2019" name="Int. J. Syst. Evol. Microbiol.">
        <title>The Global Catalogue of Microorganisms (GCM) 10K type strain sequencing project: providing services to taxonomists for standard genome sequencing and annotation.</title>
        <authorList>
            <consortium name="The Broad Institute Genomics Platform"/>
            <consortium name="The Broad Institute Genome Sequencing Center for Infectious Disease"/>
            <person name="Wu L."/>
            <person name="Ma J."/>
        </authorList>
    </citation>
    <scope>NUCLEOTIDE SEQUENCE [LARGE SCALE GENOMIC DNA]</scope>
    <source>
        <strain evidence="3">CGMCC 1.15809</strain>
    </source>
</reference>
<feature type="chain" id="PRO_5046517945" evidence="1">
    <location>
        <begin position="24"/>
        <end position="110"/>
    </location>
</feature>